<keyword evidence="5 6" id="KW-0472">Membrane</keyword>
<dbReference type="NCBIfam" id="TIGR00374">
    <property type="entry name" value="flippase-like domain"/>
    <property type="match status" value="1"/>
</dbReference>
<dbReference type="PANTHER" id="PTHR39087">
    <property type="entry name" value="UPF0104 MEMBRANE PROTEIN MJ1595"/>
    <property type="match status" value="1"/>
</dbReference>
<organism evidence="7 8">
    <name type="scientific">Pedococcus cremeus</name>
    <dbReference type="NCBI Taxonomy" id="587636"/>
    <lineage>
        <taxon>Bacteria</taxon>
        <taxon>Bacillati</taxon>
        <taxon>Actinomycetota</taxon>
        <taxon>Actinomycetes</taxon>
        <taxon>Micrococcales</taxon>
        <taxon>Intrasporangiaceae</taxon>
        <taxon>Pedococcus</taxon>
    </lineage>
</organism>
<dbReference type="Pfam" id="PF03706">
    <property type="entry name" value="LPG_synthase_TM"/>
    <property type="match status" value="1"/>
</dbReference>
<dbReference type="GO" id="GO:0005886">
    <property type="term" value="C:plasma membrane"/>
    <property type="evidence" value="ECO:0007669"/>
    <property type="project" value="UniProtKB-SubCell"/>
</dbReference>
<dbReference type="STRING" id="587636.SAMN05216199_3810"/>
<keyword evidence="8" id="KW-1185">Reference proteome</keyword>
<evidence type="ECO:0000256" key="5">
    <source>
        <dbReference type="ARBA" id="ARBA00023136"/>
    </source>
</evidence>
<feature type="transmembrane region" description="Helical" evidence="6">
    <location>
        <begin position="140"/>
        <end position="161"/>
    </location>
</feature>
<evidence type="ECO:0000256" key="2">
    <source>
        <dbReference type="ARBA" id="ARBA00022475"/>
    </source>
</evidence>
<evidence type="ECO:0000313" key="7">
    <source>
        <dbReference type="EMBL" id="SES45522.1"/>
    </source>
</evidence>
<keyword evidence="4 6" id="KW-1133">Transmembrane helix</keyword>
<evidence type="ECO:0000313" key="8">
    <source>
        <dbReference type="Proteomes" id="UP000199019"/>
    </source>
</evidence>
<evidence type="ECO:0008006" key="9">
    <source>
        <dbReference type="Google" id="ProtNLM"/>
    </source>
</evidence>
<name>A0A1H9XHA0_9MICO</name>
<feature type="transmembrane region" description="Helical" evidence="6">
    <location>
        <begin position="59"/>
        <end position="77"/>
    </location>
</feature>
<protein>
    <recommendedName>
        <fullName evidence="9">Flippase-like domain-containing protein</fullName>
    </recommendedName>
</protein>
<evidence type="ECO:0000256" key="4">
    <source>
        <dbReference type="ARBA" id="ARBA00022989"/>
    </source>
</evidence>
<dbReference type="InterPro" id="IPR022791">
    <property type="entry name" value="L-PG_synthase/AglD"/>
</dbReference>
<reference evidence="8" key="1">
    <citation type="submission" date="2016-10" db="EMBL/GenBank/DDBJ databases">
        <authorList>
            <person name="Varghese N."/>
            <person name="Submissions S."/>
        </authorList>
    </citation>
    <scope>NUCLEOTIDE SEQUENCE [LARGE SCALE GENOMIC DNA]</scope>
    <source>
        <strain evidence="8">CGMCC 1.6963</strain>
    </source>
</reference>
<keyword evidence="2" id="KW-1003">Cell membrane</keyword>
<comment type="subcellular location">
    <subcellularLocation>
        <location evidence="1">Cell membrane</location>
        <topology evidence="1">Multi-pass membrane protein</topology>
    </subcellularLocation>
</comment>
<dbReference type="RefSeq" id="WP_091761682.1">
    <property type="nucleotide sequence ID" value="NZ_FOHB01000008.1"/>
</dbReference>
<dbReference type="EMBL" id="FOHB01000008">
    <property type="protein sequence ID" value="SES45522.1"/>
    <property type="molecule type" value="Genomic_DNA"/>
</dbReference>
<feature type="transmembrane region" description="Helical" evidence="6">
    <location>
        <begin position="246"/>
        <end position="264"/>
    </location>
</feature>
<feature type="transmembrane region" description="Helical" evidence="6">
    <location>
        <begin position="296"/>
        <end position="316"/>
    </location>
</feature>
<sequence>MDGSGETRAAPTRRRAVVRWLWRGASVLVFVLVVDYLVLPQLAGTERSLHLLRSANLSLIVAAVALEAASLVSYSLMTHRIVGGGRAGLNWVLRADLTGLGVSHVLPGGAATGNAMRFGLLHERGATATDAAVGLTLEGVLSTSALAVLLWVVLVVSIPFYGPSAAYVTGAVLGALLMAGIALAVVGYSRREALAPGVAHRVIARMPSRWRPRLDRTFAAAGEQVRELLGNAPNLRAAAGCAGLNWLLDAASLWCFLAAFGWVAHPVGLLVAYGVAMLVGMLPISPGGLGIVEALLIPALIAMGAPQATAVLGVVSWRLFEYWAPIPLAGLSWVSLRLQVWFGERSRTPRHGH</sequence>
<dbReference type="Proteomes" id="UP000199019">
    <property type="component" value="Unassembled WGS sequence"/>
</dbReference>
<proteinExistence type="predicted"/>
<dbReference type="OrthoDB" id="5242664at2"/>
<evidence type="ECO:0000256" key="1">
    <source>
        <dbReference type="ARBA" id="ARBA00004651"/>
    </source>
</evidence>
<keyword evidence="3 6" id="KW-0812">Transmembrane</keyword>
<evidence type="ECO:0000256" key="6">
    <source>
        <dbReference type="SAM" id="Phobius"/>
    </source>
</evidence>
<accession>A0A1H9XHA0</accession>
<evidence type="ECO:0000256" key="3">
    <source>
        <dbReference type="ARBA" id="ARBA00022692"/>
    </source>
</evidence>
<dbReference type="AlphaFoldDB" id="A0A1H9XHA0"/>
<feature type="transmembrane region" description="Helical" evidence="6">
    <location>
        <begin position="20"/>
        <end position="39"/>
    </location>
</feature>
<dbReference type="PANTHER" id="PTHR39087:SF2">
    <property type="entry name" value="UPF0104 MEMBRANE PROTEIN MJ1595"/>
    <property type="match status" value="1"/>
</dbReference>
<gene>
    <name evidence="7" type="ORF">SAMN05216199_3810</name>
</gene>
<feature type="transmembrane region" description="Helical" evidence="6">
    <location>
        <begin position="167"/>
        <end position="188"/>
    </location>
</feature>